<dbReference type="AlphaFoldDB" id="A0A7K0DPB8"/>
<dbReference type="EMBL" id="WEGI01000005">
    <property type="protein sequence ID" value="MQY27232.1"/>
    <property type="molecule type" value="Genomic_DNA"/>
</dbReference>
<accession>A0A7K0DPB8</accession>
<reference evidence="1 2" key="1">
    <citation type="submission" date="2019-10" db="EMBL/GenBank/DDBJ databases">
        <title>Nocardia macrotermitis sp. nov. and Nocardia aurantia sp. nov., isolated from the gut of fungus growing-termite Macrotermes natalensis.</title>
        <authorList>
            <person name="Benndorf R."/>
            <person name="Schwitalla J."/>
            <person name="Martin K."/>
            <person name="De Beer W."/>
            <person name="Kaster A.-K."/>
            <person name="Vollmers J."/>
            <person name="Poulsen M."/>
            <person name="Beemelmanns C."/>
        </authorList>
    </citation>
    <scope>NUCLEOTIDE SEQUENCE [LARGE SCALE GENOMIC DNA]</scope>
    <source>
        <strain evidence="1 2">RB56</strain>
    </source>
</reference>
<dbReference type="Proteomes" id="UP000431401">
    <property type="component" value="Unassembled WGS sequence"/>
</dbReference>
<name>A0A7K0DPB8_9NOCA</name>
<dbReference type="RefSeq" id="WP_153341997.1">
    <property type="nucleotide sequence ID" value="NZ_WEGI01000005.1"/>
</dbReference>
<comment type="caution">
    <text evidence="1">The sequence shown here is derived from an EMBL/GenBank/DDBJ whole genome shotgun (WGS) entry which is preliminary data.</text>
</comment>
<keyword evidence="2" id="KW-1185">Reference proteome</keyword>
<evidence type="ECO:0000313" key="2">
    <source>
        <dbReference type="Proteomes" id="UP000431401"/>
    </source>
</evidence>
<protein>
    <submittedName>
        <fullName evidence="1">Uncharacterized protein</fullName>
    </submittedName>
</protein>
<dbReference type="OrthoDB" id="3238779at2"/>
<organism evidence="1 2">
    <name type="scientific">Nocardia aurantia</name>
    <dbReference type="NCBI Taxonomy" id="2585199"/>
    <lineage>
        <taxon>Bacteria</taxon>
        <taxon>Bacillati</taxon>
        <taxon>Actinomycetota</taxon>
        <taxon>Actinomycetes</taxon>
        <taxon>Mycobacteriales</taxon>
        <taxon>Nocardiaceae</taxon>
        <taxon>Nocardia</taxon>
    </lineage>
</organism>
<evidence type="ECO:0000313" key="1">
    <source>
        <dbReference type="EMBL" id="MQY27232.1"/>
    </source>
</evidence>
<sequence>MDKVLAISSGAVNERDGCTFEGAVSDHDDAAVAGLTLPYNKGPIEGVNTKPF</sequence>
<gene>
    <name evidence="1" type="ORF">NRB56_28150</name>
</gene>
<proteinExistence type="predicted"/>